<keyword evidence="4" id="KW-0560">Oxidoreductase</keyword>
<proteinExistence type="inferred from homology"/>
<dbReference type="Pfam" id="PF00106">
    <property type="entry name" value="adh_short"/>
    <property type="match status" value="1"/>
</dbReference>
<evidence type="ECO:0000256" key="8">
    <source>
        <dbReference type="ARBA" id="ARBA00041348"/>
    </source>
</evidence>
<dbReference type="EMBL" id="CAJNIZ010048124">
    <property type="protein sequence ID" value="CAE7782947.1"/>
    <property type="molecule type" value="Genomic_DNA"/>
</dbReference>
<evidence type="ECO:0000256" key="5">
    <source>
        <dbReference type="ARBA" id="ARBA00023007"/>
    </source>
</evidence>
<dbReference type="GO" id="GO:0070404">
    <property type="term" value="F:NADH binding"/>
    <property type="evidence" value="ECO:0007669"/>
    <property type="project" value="TreeGrafter"/>
</dbReference>
<keyword evidence="5" id="KW-0783">Tetrahydrobiopterin biosynthesis</keyword>
<evidence type="ECO:0000256" key="2">
    <source>
        <dbReference type="ARBA" id="ARBA00011738"/>
    </source>
</evidence>
<comment type="similarity">
    <text evidence="1">Belongs to the short-chain dehydrogenases/reductases (SDR) family.</text>
</comment>
<reference evidence="9" key="1">
    <citation type="submission" date="2021-02" db="EMBL/GenBank/DDBJ databases">
        <authorList>
            <person name="Dougan E. K."/>
            <person name="Rhodes N."/>
            <person name="Thang M."/>
            <person name="Chan C."/>
        </authorList>
    </citation>
    <scope>NUCLEOTIDE SEQUENCE</scope>
</reference>
<comment type="caution">
    <text evidence="9">The sequence shown here is derived from an EMBL/GenBank/DDBJ whole genome shotgun (WGS) entry which is preliminary data.</text>
</comment>
<dbReference type="SUPFAM" id="SSF51735">
    <property type="entry name" value="NAD(P)-binding Rossmann-fold domains"/>
    <property type="match status" value="1"/>
</dbReference>
<dbReference type="PANTHER" id="PTHR15104">
    <property type="entry name" value="DIHYDROPTERIDINE REDUCTASE"/>
    <property type="match status" value="1"/>
</dbReference>
<dbReference type="GO" id="GO:0070402">
    <property type="term" value="F:NADPH binding"/>
    <property type="evidence" value="ECO:0007669"/>
    <property type="project" value="TreeGrafter"/>
</dbReference>
<protein>
    <recommendedName>
        <fullName evidence="7">Dihydropteridine reductase</fullName>
        <ecNumber evidence="6">1.5.1.34</ecNumber>
    </recommendedName>
    <alternativeName>
        <fullName evidence="8">Quinoid dihydropteridine reductase</fullName>
    </alternativeName>
</protein>
<dbReference type="Gene3D" id="3.40.50.720">
    <property type="entry name" value="NAD(P)-binding Rossmann-like Domain"/>
    <property type="match status" value="1"/>
</dbReference>
<dbReference type="GO" id="GO:0006559">
    <property type="term" value="P:L-phenylalanine catabolic process"/>
    <property type="evidence" value="ECO:0007669"/>
    <property type="project" value="TreeGrafter"/>
</dbReference>
<dbReference type="PANTHER" id="PTHR15104:SF0">
    <property type="entry name" value="DIHYDROPTERIDINE REDUCTASE"/>
    <property type="match status" value="1"/>
</dbReference>
<evidence type="ECO:0000256" key="1">
    <source>
        <dbReference type="ARBA" id="ARBA00006484"/>
    </source>
</evidence>
<evidence type="ECO:0000256" key="7">
    <source>
        <dbReference type="ARBA" id="ARBA00039520"/>
    </source>
</evidence>
<dbReference type="EC" id="1.5.1.34" evidence="6"/>
<dbReference type="PRINTS" id="PR00081">
    <property type="entry name" value="GDHRDH"/>
</dbReference>
<dbReference type="GO" id="GO:0004155">
    <property type="term" value="F:6,7-dihydropteridine reductase activity"/>
    <property type="evidence" value="ECO:0007669"/>
    <property type="project" value="UniProtKB-EC"/>
</dbReference>
<sequence>MAGRVLVVGAGGQLGRKICDTFVSRNWLTFGADVHFPAPAASPMVQIDVGKVRHEDQGKFLISALRSHERIGATGKIDAVVNVAGGFAMGTAAEEAVLSASKNMVESSLYTSIIAAHVACHTLRTGGLVVLPGAAAAFSPTPWSLPYGTAKVAVHHLVRSLDETSGLPAKAKTVGLAPQTLDTPQNRAAMPDADHATWASLEEVAEQIAAWCSDPEALQGGHVYLIQKGKGAAASFEPRTPL</sequence>
<dbReference type="FunFam" id="3.40.50.720:FF:000157">
    <property type="entry name" value="Quinoid dihydropteridine reductase"/>
    <property type="match status" value="1"/>
</dbReference>
<dbReference type="InterPro" id="IPR036291">
    <property type="entry name" value="NAD(P)-bd_dom_sf"/>
</dbReference>
<dbReference type="InterPro" id="IPR002347">
    <property type="entry name" value="SDR_fam"/>
</dbReference>
<organism evidence="9 10">
    <name type="scientific">Symbiodinium pilosum</name>
    <name type="common">Dinoflagellate</name>
    <dbReference type="NCBI Taxonomy" id="2952"/>
    <lineage>
        <taxon>Eukaryota</taxon>
        <taxon>Sar</taxon>
        <taxon>Alveolata</taxon>
        <taxon>Dinophyceae</taxon>
        <taxon>Suessiales</taxon>
        <taxon>Symbiodiniaceae</taxon>
        <taxon>Symbiodinium</taxon>
    </lineage>
</organism>
<evidence type="ECO:0000256" key="3">
    <source>
        <dbReference type="ARBA" id="ARBA00022857"/>
    </source>
</evidence>
<dbReference type="GO" id="GO:0006729">
    <property type="term" value="P:tetrahydrobiopterin biosynthetic process"/>
    <property type="evidence" value="ECO:0007669"/>
    <property type="project" value="UniProtKB-KW"/>
</dbReference>
<evidence type="ECO:0000313" key="9">
    <source>
        <dbReference type="EMBL" id="CAE7782947.1"/>
    </source>
</evidence>
<evidence type="ECO:0000256" key="4">
    <source>
        <dbReference type="ARBA" id="ARBA00023002"/>
    </source>
</evidence>
<gene>
    <name evidence="9" type="primary">qdpr</name>
    <name evidence="9" type="ORF">SPIL2461_LOCUS23303</name>
</gene>
<name>A0A812YMQ2_SYMPI</name>
<comment type="subunit">
    <text evidence="2">Homodimer.</text>
</comment>
<keyword evidence="10" id="KW-1185">Reference proteome</keyword>
<dbReference type="GO" id="GO:0005737">
    <property type="term" value="C:cytoplasm"/>
    <property type="evidence" value="ECO:0007669"/>
    <property type="project" value="TreeGrafter"/>
</dbReference>
<evidence type="ECO:0000313" key="10">
    <source>
        <dbReference type="Proteomes" id="UP000649617"/>
    </source>
</evidence>
<evidence type="ECO:0000256" key="6">
    <source>
        <dbReference type="ARBA" id="ARBA00039153"/>
    </source>
</evidence>
<accession>A0A812YMQ2</accession>
<dbReference type="AlphaFoldDB" id="A0A812YMQ2"/>
<keyword evidence="3" id="KW-0521">NADP</keyword>
<dbReference type="Proteomes" id="UP000649617">
    <property type="component" value="Unassembled WGS sequence"/>
</dbReference>
<dbReference type="OrthoDB" id="1204at2759"/>